<comment type="function">
    <text evidence="1">Forms a chaperone-bound H2A.Z-H2B complex that acts as a source for SWR1 complex-dependent H2A to H2A.Z histone replacement in chromatin.</text>
</comment>
<evidence type="ECO:0000256" key="1">
    <source>
        <dbReference type="ARBA" id="ARBA00002212"/>
    </source>
</evidence>
<evidence type="ECO:0000256" key="6">
    <source>
        <dbReference type="SAM" id="MobiDB-lite"/>
    </source>
</evidence>
<dbReference type="InterPro" id="IPR019098">
    <property type="entry name" value="Histone_chaperone_domain_CHZ"/>
</dbReference>
<feature type="region of interest" description="Disordered" evidence="6">
    <location>
        <begin position="195"/>
        <end position="341"/>
    </location>
</feature>
<comment type="subcellular location">
    <subcellularLocation>
        <location evidence="2">Nucleus</location>
    </subcellularLocation>
</comment>
<dbReference type="GO" id="GO:0005634">
    <property type="term" value="C:nucleus"/>
    <property type="evidence" value="ECO:0007669"/>
    <property type="project" value="UniProtKB-SubCell"/>
</dbReference>
<feature type="transmembrane region" description="Helical" evidence="7">
    <location>
        <begin position="46"/>
        <end position="68"/>
    </location>
</feature>
<reference evidence="9" key="1">
    <citation type="submission" date="2016-04" db="EMBL/GenBank/DDBJ databases">
        <authorList>
            <person name="Evans L.H."/>
            <person name="Alamgir A."/>
            <person name="Owens N."/>
            <person name="Weber N.D."/>
            <person name="Virtaneva K."/>
            <person name="Barbian K."/>
            <person name="Babar A."/>
            <person name="Rosenke K."/>
        </authorList>
    </citation>
    <scope>NUCLEOTIDE SEQUENCE [LARGE SCALE GENOMIC DNA]</scope>
    <source>
        <strain evidence="9">CBS 101.48</strain>
    </source>
</reference>
<keyword evidence="10" id="KW-1185">Reference proteome</keyword>
<dbReference type="SMART" id="SM01082">
    <property type="entry name" value="CHZ"/>
    <property type="match status" value="1"/>
</dbReference>
<dbReference type="STRING" id="4829.A0A168LSP7"/>
<comment type="similarity">
    <text evidence="3">Belongs to the CHZ1 family.</text>
</comment>
<evidence type="ECO:0000313" key="9">
    <source>
        <dbReference type="EMBL" id="SAL97420.1"/>
    </source>
</evidence>
<feature type="compositionally biased region" description="Acidic residues" evidence="6">
    <location>
        <begin position="239"/>
        <end position="269"/>
    </location>
</feature>
<dbReference type="OrthoDB" id="3358048at2759"/>
<evidence type="ECO:0000256" key="2">
    <source>
        <dbReference type="ARBA" id="ARBA00004123"/>
    </source>
</evidence>
<evidence type="ECO:0000256" key="4">
    <source>
        <dbReference type="ARBA" id="ARBA00023186"/>
    </source>
</evidence>
<feature type="transmembrane region" description="Helical" evidence="7">
    <location>
        <begin position="134"/>
        <end position="159"/>
    </location>
</feature>
<feature type="compositionally biased region" description="Polar residues" evidence="6">
    <location>
        <begin position="218"/>
        <end position="233"/>
    </location>
</feature>
<feature type="domain" description="Histone chaperone" evidence="8">
    <location>
        <begin position="297"/>
        <end position="338"/>
    </location>
</feature>
<evidence type="ECO:0000256" key="7">
    <source>
        <dbReference type="SAM" id="Phobius"/>
    </source>
</evidence>
<feature type="transmembrane region" description="Helical" evidence="7">
    <location>
        <begin position="94"/>
        <end position="113"/>
    </location>
</feature>
<evidence type="ECO:0000256" key="3">
    <source>
        <dbReference type="ARBA" id="ARBA00008057"/>
    </source>
</evidence>
<evidence type="ECO:0000256" key="5">
    <source>
        <dbReference type="ARBA" id="ARBA00023242"/>
    </source>
</evidence>
<sequence length="341" mass="37818">MDTVTNRLKKAAADELPEEDQADFLDEEEQERLLQDLRLQNEQSNLMIQAGLLFIGVLVSAIFIVYLYELSSTAILPFPFLSTPVVSRIKYPRMGILLSIGAVGVSMLNLMLTCRVTLSDFMHMTPSHRGVGQLHLGTSVAAVVTGSIMPLICLLNSTITWIEVAFWSLPLMMLVMDFLAIAMMGQVEANFTELEKSSDAPVDTNVNYDTDDSEENNGKQSTCRIKSLTNSFDAPTIDLNEEDLDEEDEEDDDDEEDEEDEEDNSDEEAPAPAKEEKANKGKNKAESSTRAIGAEDDDESDVSDSELDYLDTSLIIQSGRRTRGNKIDYTQFGADTPADEE</sequence>
<feature type="compositionally biased region" description="Basic and acidic residues" evidence="6">
    <location>
        <begin position="273"/>
        <end position="287"/>
    </location>
</feature>
<keyword evidence="7" id="KW-0472">Membrane</keyword>
<feature type="compositionally biased region" description="Acidic residues" evidence="6">
    <location>
        <begin position="294"/>
        <end position="309"/>
    </location>
</feature>
<dbReference type="AlphaFoldDB" id="A0A168LSP7"/>
<keyword evidence="7" id="KW-1133">Transmembrane helix</keyword>
<keyword evidence="4" id="KW-0143">Chaperone</keyword>
<gene>
    <name evidence="9" type="primary">ABSGL_02914.1 scaffold 4049</name>
</gene>
<evidence type="ECO:0000259" key="8">
    <source>
        <dbReference type="SMART" id="SM01082"/>
    </source>
</evidence>
<dbReference type="InParanoid" id="A0A168LSP7"/>
<dbReference type="PANTHER" id="PTHR35711">
    <property type="entry name" value="EXPRESSED PROTEIN"/>
    <property type="match status" value="1"/>
</dbReference>
<keyword evidence="7" id="KW-0812">Transmembrane</keyword>
<name>A0A168LSP7_ABSGL</name>
<dbReference type="PANTHER" id="PTHR35711:SF1">
    <property type="entry name" value="ECTODERMAL, ISOFORM F"/>
    <property type="match status" value="1"/>
</dbReference>
<dbReference type="Proteomes" id="UP000078561">
    <property type="component" value="Unassembled WGS sequence"/>
</dbReference>
<proteinExistence type="inferred from homology"/>
<feature type="transmembrane region" description="Helical" evidence="7">
    <location>
        <begin position="165"/>
        <end position="184"/>
    </location>
</feature>
<dbReference type="Pfam" id="PF09649">
    <property type="entry name" value="CHZ"/>
    <property type="match status" value="1"/>
</dbReference>
<evidence type="ECO:0000313" key="10">
    <source>
        <dbReference type="Proteomes" id="UP000078561"/>
    </source>
</evidence>
<organism evidence="9">
    <name type="scientific">Absidia glauca</name>
    <name type="common">Pin mould</name>
    <dbReference type="NCBI Taxonomy" id="4829"/>
    <lineage>
        <taxon>Eukaryota</taxon>
        <taxon>Fungi</taxon>
        <taxon>Fungi incertae sedis</taxon>
        <taxon>Mucoromycota</taxon>
        <taxon>Mucoromycotina</taxon>
        <taxon>Mucoromycetes</taxon>
        <taxon>Mucorales</taxon>
        <taxon>Cunninghamellaceae</taxon>
        <taxon>Absidia</taxon>
    </lineage>
</organism>
<accession>A0A168LSP7</accession>
<keyword evidence="5" id="KW-0539">Nucleus</keyword>
<protein>
    <recommendedName>
        <fullName evidence="8">Histone chaperone domain-containing protein</fullName>
    </recommendedName>
</protein>
<dbReference type="EMBL" id="LT551793">
    <property type="protein sequence ID" value="SAL97420.1"/>
    <property type="molecule type" value="Genomic_DNA"/>
</dbReference>